<evidence type="ECO:0000313" key="6">
    <source>
        <dbReference type="EMBL" id="CEM44089.1"/>
    </source>
</evidence>
<dbReference type="SUPFAM" id="SSF52172">
    <property type="entry name" value="CheY-like"/>
    <property type="match status" value="1"/>
</dbReference>
<evidence type="ECO:0000259" key="4">
    <source>
        <dbReference type="PROSITE" id="PS50109"/>
    </source>
</evidence>
<dbReference type="EMBL" id="CDMZ01002838">
    <property type="protein sequence ID" value="CEM44089.1"/>
    <property type="molecule type" value="Genomic_DNA"/>
</dbReference>
<sequence length="314" mass="34075">MDTGPGLSEEDMSKLFKPYGQVSAGELQNGGGRGLGLVICKSFVEAHAGGKIGVHSMGRGEGSTFFFEIFVPLLEGSDKGSRDEIGEEIFSNHSSRSTSRSPVWHAESHQQDVPVSHPAFRLRRRLSDPATPSTRTGDQIPPQFTSPSRKFLKSLAVPMAAGVEEKKGNAGGQKKEQRGPFRASRSSKEKACEGPSSALSPRSVPLTADVLLVDDDRFCLMAGSAVIKRLGFSVQTAEDGDEAVRMIVEDKLSFRLVLMDKNMARMDGPEALKRIREHFSLREAEEKKKGAENQVFVPVMVGCTGDAVKESHEA</sequence>
<evidence type="ECO:0000256" key="1">
    <source>
        <dbReference type="ARBA" id="ARBA00022553"/>
    </source>
</evidence>
<dbReference type="PROSITE" id="PS50110">
    <property type="entry name" value="RESPONSE_REGULATORY"/>
    <property type="match status" value="1"/>
</dbReference>
<dbReference type="VEuPathDB" id="CryptoDB:Cvel_1084"/>
<accession>A0A0G4HIT8</accession>
<feature type="compositionally biased region" description="Polar residues" evidence="3">
    <location>
        <begin position="130"/>
        <end position="147"/>
    </location>
</feature>
<gene>
    <name evidence="6" type="ORF">Cvel_1084</name>
</gene>
<feature type="region of interest" description="Disordered" evidence="3">
    <location>
        <begin position="89"/>
        <end position="147"/>
    </location>
</feature>
<evidence type="ECO:0000256" key="3">
    <source>
        <dbReference type="SAM" id="MobiDB-lite"/>
    </source>
</evidence>
<evidence type="ECO:0000256" key="2">
    <source>
        <dbReference type="PROSITE-ProRule" id="PRU00169"/>
    </source>
</evidence>
<dbReference type="InterPro" id="IPR050956">
    <property type="entry name" value="2C_system_His_kinase"/>
</dbReference>
<dbReference type="SUPFAM" id="SSF55874">
    <property type="entry name" value="ATPase domain of HSP90 chaperone/DNA topoisomerase II/histidine kinase"/>
    <property type="match status" value="1"/>
</dbReference>
<dbReference type="InterPro" id="IPR001789">
    <property type="entry name" value="Sig_transdc_resp-reg_receiver"/>
</dbReference>
<dbReference type="CDD" id="cd17546">
    <property type="entry name" value="REC_hyHK_CKI1_RcsC-like"/>
    <property type="match status" value="1"/>
</dbReference>
<feature type="region of interest" description="Disordered" evidence="3">
    <location>
        <begin position="163"/>
        <end position="201"/>
    </location>
</feature>
<evidence type="ECO:0008006" key="7">
    <source>
        <dbReference type="Google" id="ProtNLM"/>
    </source>
</evidence>
<feature type="domain" description="Histidine kinase" evidence="4">
    <location>
        <begin position="1"/>
        <end position="73"/>
    </location>
</feature>
<feature type="modified residue" description="4-aspartylphosphate" evidence="2">
    <location>
        <position position="260"/>
    </location>
</feature>
<dbReference type="GO" id="GO:0016772">
    <property type="term" value="F:transferase activity, transferring phosphorus-containing groups"/>
    <property type="evidence" value="ECO:0007669"/>
    <property type="project" value="InterPro"/>
</dbReference>
<dbReference type="PROSITE" id="PS50109">
    <property type="entry name" value="HIS_KIN"/>
    <property type="match status" value="1"/>
</dbReference>
<dbReference type="InterPro" id="IPR004358">
    <property type="entry name" value="Sig_transdc_His_kin-like_C"/>
</dbReference>
<organism evidence="6">
    <name type="scientific">Chromera velia CCMP2878</name>
    <dbReference type="NCBI Taxonomy" id="1169474"/>
    <lineage>
        <taxon>Eukaryota</taxon>
        <taxon>Sar</taxon>
        <taxon>Alveolata</taxon>
        <taxon>Colpodellida</taxon>
        <taxon>Chromeraceae</taxon>
        <taxon>Chromera</taxon>
    </lineage>
</organism>
<proteinExistence type="predicted"/>
<dbReference type="AlphaFoldDB" id="A0A0G4HIT8"/>
<name>A0A0G4HIT8_9ALVE</name>
<dbReference type="InterPro" id="IPR005467">
    <property type="entry name" value="His_kinase_dom"/>
</dbReference>
<feature type="compositionally biased region" description="Low complexity" evidence="3">
    <location>
        <begin position="91"/>
        <end position="101"/>
    </location>
</feature>
<dbReference type="Pfam" id="PF02518">
    <property type="entry name" value="HATPase_c"/>
    <property type="match status" value="1"/>
</dbReference>
<reference evidence="6" key="1">
    <citation type="submission" date="2014-11" db="EMBL/GenBank/DDBJ databases">
        <authorList>
            <person name="Otto D Thomas"/>
            <person name="Naeem Raeece"/>
        </authorList>
    </citation>
    <scope>NUCLEOTIDE SEQUENCE</scope>
</reference>
<dbReference type="Gene3D" id="3.30.565.10">
    <property type="entry name" value="Histidine kinase-like ATPase, C-terminal domain"/>
    <property type="match status" value="1"/>
</dbReference>
<dbReference type="PRINTS" id="PR00344">
    <property type="entry name" value="BCTRLSENSOR"/>
</dbReference>
<dbReference type="InterPro" id="IPR011006">
    <property type="entry name" value="CheY-like_superfamily"/>
</dbReference>
<dbReference type="GO" id="GO:0000160">
    <property type="term" value="P:phosphorelay signal transduction system"/>
    <property type="evidence" value="ECO:0007669"/>
    <property type="project" value="InterPro"/>
</dbReference>
<feature type="domain" description="Response regulatory" evidence="5">
    <location>
        <begin position="209"/>
        <end position="314"/>
    </location>
</feature>
<evidence type="ECO:0000259" key="5">
    <source>
        <dbReference type="PROSITE" id="PS50110"/>
    </source>
</evidence>
<dbReference type="Pfam" id="PF00072">
    <property type="entry name" value="Response_reg"/>
    <property type="match status" value="1"/>
</dbReference>
<dbReference type="InterPro" id="IPR003594">
    <property type="entry name" value="HATPase_dom"/>
</dbReference>
<dbReference type="PANTHER" id="PTHR43719:SF28">
    <property type="entry name" value="PEROXIDE STRESS-ACTIVATED HISTIDINE KINASE MAK1-RELATED"/>
    <property type="match status" value="1"/>
</dbReference>
<dbReference type="PhylomeDB" id="A0A0G4HIT8"/>
<dbReference type="PANTHER" id="PTHR43719">
    <property type="entry name" value="TWO-COMPONENT HISTIDINE KINASE"/>
    <property type="match status" value="1"/>
</dbReference>
<protein>
    <recommendedName>
        <fullName evidence="7">Response regulatory domain-containing protein</fullName>
    </recommendedName>
</protein>
<feature type="compositionally biased region" description="Basic and acidic residues" evidence="3">
    <location>
        <begin position="163"/>
        <end position="179"/>
    </location>
</feature>
<dbReference type="InterPro" id="IPR036890">
    <property type="entry name" value="HATPase_C_sf"/>
</dbReference>
<dbReference type="Gene3D" id="3.40.50.2300">
    <property type="match status" value="1"/>
</dbReference>
<keyword evidence="1 2" id="KW-0597">Phosphoprotein</keyword>